<evidence type="ECO:0000313" key="9">
    <source>
        <dbReference type="EMBL" id="CAA6802836.1"/>
    </source>
</evidence>
<proteinExistence type="predicted"/>
<dbReference type="InterPro" id="IPR036097">
    <property type="entry name" value="HisK_dim/P_sf"/>
</dbReference>
<protein>
    <recommendedName>
        <fullName evidence="2">histidine kinase</fullName>
        <ecNumber evidence="2">2.7.13.3</ecNumber>
    </recommendedName>
</protein>
<dbReference type="SUPFAM" id="SSF47384">
    <property type="entry name" value="Homodimeric domain of signal transducing histidine kinase"/>
    <property type="match status" value="1"/>
</dbReference>
<evidence type="ECO:0000256" key="4">
    <source>
        <dbReference type="ARBA" id="ARBA00022679"/>
    </source>
</evidence>
<dbReference type="InterPro" id="IPR003661">
    <property type="entry name" value="HisK_dim/P_dom"/>
</dbReference>
<evidence type="ECO:0000256" key="3">
    <source>
        <dbReference type="ARBA" id="ARBA00022553"/>
    </source>
</evidence>
<dbReference type="SMART" id="SM00388">
    <property type="entry name" value="HisKA"/>
    <property type="match status" value="1"/>
</dbReference>
<name>A0A6S6S9E7_9BACT</name>
<reference evidence="9" key="1">
    <citation type="submission" date="2020-01" db="EMBL/GenBank/DDBJ databases">
        <authorList>
            <person name="Meier V. D."/>
            <person name="Meier V D."/>
        </authorList>
    </citation>
    <scope>NUCLEOTIDE SEQUENCE</scope>
    <source>
        <strain evidence="9">HLG_WM_MAG_02</strain>
    </source>
</reference>
<dbReference type="GO" id="GO:0000155">
    <property type="term" value="F:phosphorelay sensor kinase activity"/>
    <property type="evidence" value="ECO:0007669"/>
    <property type="project" value="InterPro"/>
</dbReference>
<comment type="catalytic activity">
    <reaction evidence="1">
        <text>ATP + protein L-histidine = ADP + protein N-phospho-L-histidine.</text>
        <dbReference type="EC" id="2.7.13.3"/>
    </reaction>
</comment>
<evidence type="ECO:0000256" key="1">
    <source>
        <dbReference type="ARBA" id="ARBA00000085"/>
    </source>
</evidence>
<dbReference type="InterPro" id="IPR003594">
    <property type="entry name" value="HATPase_dom"/>
</dbReference>
<evidence type="ECO:0000256" key="5">
    <source>
        <dbReference type="ARBA" id="ARBA00022777"/>
    </source>
</evidence>
<dbReference type="Pfam" id="PF02518">
    <property type="entry name" value="HATPase_c"/>
    <property type="match status" value="1"/>
</dbReference>
<dbReference type="InterPro" id="IPR005467">
    <property type="entry name" value="His_kinase_dom"/>
</dbReference>
<dbReference type="SMART" id="SM00387">
    <property type="entry name" value="HATPase_c"/>
    <property type="match status" value="1"/>
</dbReference>
<dbReference type="GO" id="GO:0004721">
    <property type="term" value="F:phosphoprotein phosphatase activity"/>
    <property type="evidence" value="ECO:0007669"/>
    <property type="project" value="TreeGrafter"/>
</dbReference>
<keyword evidence="7" id="KW-0472">Membrane</keyword>
<keyword evidence="7" id="KW-0812">Transmembrane</keyword>
<evidence type="ECO:0000259" key="8">
    <source>
        <dbReference type="PROSITE" id="PS50109"/>
    </source>
</evidence>
<dbReference type="CDD" id="cd00075">
    <property type="entry name" value="HATPase"/>
    <property type="match status" value="1"/>
</dbReference>
<dbReference type="Gene3D" id="3.30.565.10">
    <property type="entry name" value="Histidine kinase-like ATPase, C-terminal domain"/>
    <property type="match status" value="1"/>
</dbReference>
<dbReference type="PANTHER" id="PTHR45453">
    <property type="entry name" value="PHOSPHATE REGULON SENSOR PROTEIN PHOR"/>
    <property type="match status" value="1"/>
</dbReference>
<keyword evidence="4" id="KW-0808">Transferase</keyword>
<dbReference type="GO" id="GO:0016036">
    <property type="term" value="P:cellular response to phosphate starvation"/>
    <property type="evidence" value="ECO:0007669"/>
    <property type="project" value="TreeGrafter"/>
</dbReference>
<keyword evidence="3" id="KW-0597">Phosphoprotein</keyword>
<dbReference type="PANTHER" id="PTHR45453:SF1">
    <property type="entry name" value="PHOSPHATE REGULON SENSOR PROTEIN PHOR"/>
    <property type="match status" value="1"/>
</dbReference>
<dbReference type="GO" id="GO:0005886">
    <property type="term" value="C:plasma membrane"/>
    <property type="evidence" value="ECO:0007669"/>
    <property type="project" value="TreeGrafter"/>
</dbReference>
<dbReference type="PROSITE" id="PS50109">
    <property type="entry name" value="HIS_KIN"/>
    <property type="match status" value="1"/>
</dbReference>
<dbReference type="EC" id="2.7.13.3" evidence="2"/>
<dbReference type="InterPro" id="IPR036890">
    <property type="entry name" value="HATPase_C_sf"/>
</dbReference>
<feature type="transmembrane region" description="Helical" evidence="7">
    <location>
        <begin position="158"/>
        <end position="181"/>
    </location>
</feature>
<evidence type="ECO:0000256" key="7">
    <source>
        <dbReference type="SAM" id="Phobius"/>
    </source>
</evidence>
<keyword evidence="6" id="KW-0902">Two-component regulatory system</keyword>
<feature type="domain" description="Histidine kinase" evidence="8">
    <location>
        <begin position="197"/>
        <end position="401"/>
    </location>
</feature>
<dbReference type="EMBL" id="CACVAZ010000007">
    <property type="protein sequence ID" value="CAA6802836.1"/>
    <property type="molecule type" value="Genomic_DNA"/>
</dbReference>
<accession>A0A6S6S9E7</accession>
<gene>
    <name evidence="9" type="ORF">HELGO_WM28745</name>
</gene>
<keyword evidence="5 9" id="KW-0418">Kinase</keyword>
<dbReference type="Gene3D" id="1.10.287.130">
    <property type="match status" value="1"/>
</dbReference>
<organism evidence="9">
    <name type="scientific">uncultured Sulfurovum sp</name>
    <dbReference type="NCBI Taxonomy" id="269237"/>
    <lineage>
        <taxon>Bacteria</taxon>
        <taxon>Pseudomonadati</taxon>
        <taxon>Campylobacterota</taxon>
        <taxon>Epsilonproteobacteria</taxon>
        <taxon>Campylobacterales</taxon>
        <taxon>Sulfurovaceae</taxon>
        <taxon>Sulfurovum</taxon>
        <taxon>environmental samples</taxon>
    </lineage>
</organism>
<dbReference type="Pfam" id="PF00512">
    <property type="entry name" value="HisKA"/>
    <property type="match status" value="1"/>
</dbReference>
<evidence type="ECO:0000256" key="2">
    <source>
        <dbReference type="ARBA" id="ARBA00012438"/>
    </source>
</evidence>
<sequence length="404" mass="46755">MLVSKSKGINLHRNSECRSLLRFLILYITLVTLLLLLLGMLHYKSQEELMFSKKRALLSKYADEQYKAIKKFHNDQYPQSVTYPRNAKFRSAIHDLSGEKIFSLMKHKPKHFGRDIYRIEETIHFLKPLDDNYYLGAKYLFIEVDEDFLWRDNVIKDIIIYGTLTLFVLAIFGFFFVGVFLRPMRDSITLLDDFIKDTTHELNTPISAILANIEMMDKSTMGEKNEKKLVRINIAAKTVSHLYQDLTYLTLSHNRKSKDEWVDLKQLIQDRVEYFAILAGSKKITFTLDLKDSALFIDSIKIARVLDNLISNAIKYNKRYGTISIVLRKQYLSVQDTGIGIEAKEVNDIFERYTRFNASEGGFGIGLNIVKSIITEYDLHISVKSVLNQGTIIRVDFLKGTIDA</sequence>
<dbReference type="CDD" id="cd00082">
    <property type="entry name" value="HisKA"/>
    <property type="match status" value="1"/>
</dbReference>
<evidence type="ECO:0000256" key="6">
    <source>
        <dbReference type="ARBA" id="ARBA00023012"/>
    </source>
</evidence>
<feature type="transmembrane region" description="Helical" evidence="7">
    <location>
        <begin position="20"/>
        <end position="43"/>
    </location>
</feature>
<keyword evidence="7" id="KW-1133">Transmembrane helix</keyword>
<dbReference type="SUPFAM" id="SSF55874">
    <property type="entry name" value="ATPase domain of HSP90 chaperone/DNA topoisomerase II/histidine kinase"/>
    <property type="match status" value="1"/>
</dbReference>
<dbReference type="InterPro" id="IPR050351">
    <property type="entry name" value="BphY/WalK/GraS-like"/>
</dbReference>
<dbReference type="AlphaFoldDB" id="A0A6S6S9E7"/>